<keyword evidence="4" id="KW-1185">Reference proteome</keyword>
<dbReference type="InterPro" id="IPR001242">
    <property type="entry name" value="Condensation_dom"/>
</dbReference>
<dbReference type="Pfam" id="PF00668">
    <property type="entry name" value="Condensation"/>
    <property type="match status" value="1"/>
</dbReference>
<feature type="non-terminal residue" evidence="3">
    <location>
        <position position="112"/>
    </location>
</feature>
<feature type="domain" description="Condensation" evidence="2">
    <location>
        <begin position="58"/>
        <end position="112"/>
    </location>
</feature>
<reference evidence="3 4" key="1">
    <citation type="submission" date="2018-08" db="EMBL/GenBank/DDBJ databases">
        <title>Isolation, diversity and antifungal activity of Actinobacteria from wheat.</title>
        <authorList>
            <person name="Han C."/>
        </authorList>
    </citation>
    <scope>NUCLEOTIDE SEQUENCE [LARGE SCALE GENOMIC DNA]</scope>
    <source>
        <strain evidence="3 4">NEAU-YY421</strain>
    </source>
</reference>
<name>A0A372M3V0_9ACTN</name>
<accession>A0A372M3V0</accession>
<dbReference type="GO" id="GO:0003824">
    <property type="term" value="F:catalytic activity"/>
    <property type="evidence" value="ECO:0007669"/>
    <property type="project" value="InterPro"/>
</dbReference>
<gene>
    <name evidence="3" type="ORF">DY218_18490</name>
</gene>
<comment type="caution">
    <text evidence="3">The sequence shown here is derived from an EMBL/GenBank/DDBJ whole genome shotgun (WGS) entry which is preliminary data.</text>
</comment>
<dbReference type="AlphaFoldDB" id="A0A372M3V0"/>
<feature type="region of interest" description="Disordered" evidence="1">
    <location>
        <begin position="35"/>
        <end position="55"/>
    </location>
</feature>
<sequence>MTANASSSRLLAGLSPEQRARLTVELARRKAAAKPNAIPALPRPEAGPDGAAPEWSFAASPGQERLWYLHQLEPDSTAYVLPIVLRLRGVVDVGVLEGALGLVVERHEVLRT</sequence>
<dbReference type="GO" id="GO:0008610">
    <property type="term" value="P:lipid biosynthetic process"/>
    <property type="evidence" value="ECO:0007669"/>
    <property type="project" value="UniProtKB-ARBA"/>
</dbReference>
<evidence type="ECO:0000259" key="2">
    <source>
        <dbReference type="Pfam" id="PF00668"/>
    </source>
</evidence>
<evidence type="ECO:0000313" key="3">
    <source>
        <dbReference type="EMBL" id="RFU85205.1"/>
    </source>
</evidence>
<organism evidence="3 4">
    <name type="scientific">Streptomyces triticagri</name>
    <dbReference type="NCBI Taxonomy" id="2293568"/>
    <lineage>
        <taxon>Bacteria</taxon>
        <taxon>Bacillati</taxon>
        <taxon>Actinomycetota</taxon>
        <taxon>Actinomycetes</taxon>
        <taxon>Kitasatosporales</taxon>
        <taxon>Streptomycetaceae</taxon>
        <taxon>Streptomyces</taxon>
    </lineage>
</organism>
<protein>
    <recommendedName>
        <fullName evidence="2">Condensation domain-containing protein</fullName>
    </recommendedName>
</protein>
<dbReference type="RefSeq" id="WP_147336151.1">
    <property type="nucleotide sequence ID" value="NZ_QUAK01000100.1"/>
</dbReference>
<dbReference type="EMBL" id="QUAK01000100">
    <property type="protein sequence ID" value="RFU85205.1"/>
    <property type="molecule type" value="Genomic_DNA"/>
</dbReference>
<evidence type="ECO:0000256" key="1">
    <source>
        <dbReference type="SAM" id="MobiDB-lite"/>
    </source>
</evidence>
<evidence type="ECO:0000313" key="4">
    <source>
        <dbReference type="Proteomes" id="UP000263094"/>
    </source>
</evidence>
<dbReference type="Proteomes" id="UP000263094">
    <property type="component" value="Unassembled WGS sequence"/>
</dbReference>
<proteinExistence type="predicted"/>
<dbReference type="Gene3D" id="3.30.559.10">
    <property type="entry name" value="Chloramphenicol acetyltransferase-like domain"/>
    <property type="match status" value="1"/>
</dbReference>
<dbReference type="SUPFAM" id="SSF52777">
    <property type="entry name" value="CoA-dependent acyltransferases"/>
    <property type="match status" value="1"/>
</dbReference>
<dbReference type="InterPro" id="IPR023213">
    <property type="entry name" value="CAT-like_dom_sf"/>
</dbReference>